<protein>
    <submittedName>
        <fullName evidence="1">Uncharacterized protein</fullName>
    </submittedName>
</protein>
<evidence type="ECO:0000313" key="1">
    <source>
        <dbReference type="EMBL" id="KAK2574675.1"/>
    </source>
</evidence>
<reference evidence="1" key="2">
    <citation type="journal article" date="2023" name="Commun. Biol.">
        <title>Intrasexual cuticular hydrocarbon dimorphism in a wasp sheds light on hydrocarbon biosynthesis genes in Hymenoptera.</title>
        <authorList>
            <person name="Moris V.C."/>
            <person name="Podsiadlowski L."/>
            <person name="Martin S."/>
            <person name="Oeyen J.P."/>
            <person name="Donath A."/>
            <person name="Petersen M."/>
            <person name="Wilbrandt J."/>
            <person name="Misof B."/>
            <person name="Liedtke D."/>
            <person name="Thamm M."/>
            <person name="Scheiner R."/>
            <person name="Schmitt T."/>
            <person name="Niehuis O."/>
        </authorList>
    </citation>
    <scope>NUCLEOTIDE SEQUENCE</scope>
    <source>
        <strain evidence="1">GBR_01_08_01A</strain>
    </source>
</reference>
<gene>
    <name evidence="1" type="ORF">KPH14_012953</name>
</gene>
<dbReference type="AlphaFoldDB" id="A0AAD9R897"/>
<dbReference type="EMBL" id="JAIFRP010005280">
    <property type="protein sequence ID" value="KAK2574675.1"/>
    <property type="molecule type" value="Genomic_DNA"/>
</dbReference>
<comment type="caution">
    <text evidence="1">The sequence shown here is derived from an EMBL/GenBank/DDBJ whole genome shotgun (WGS) entry which is preliminary data.</text>
</comment>
<reference evidence="1" key="1">
    <citation type="submission" date="2021-08" db="EMBL/GenBank/DDBJ databases">
        <authorList>
            <person name="Misof B."/>
            <person name="Oliver O."/>
            <person name="Podsiadlowski L."/>
            <person name="Donath A."/>
            <person name="Peters R."/>
            <person name="Mayer C."/>
            <person name="Rust J."/>
            <person name="Gunkel S."/>
            <person name="Lesny P."/>
            <person name="Martin S."/>
            <person name="Oeyen J.P."/>
            <person name="Petersen M."/>
            <person name="Panagiotis P."/>
            <person name="Wilbrandt J."/>
            <person name="Tanja T."/>
        </authorList>
    </citation>
    <scope>NUCLEOTIDE SEQUENCE</scope>
    <source>
        <strain evidence="1">GBR_01_08_01A</strain>
        <tissue evidence="1">Thorax + abdomen</tissue>
    </source>
</reference>
<sequence>MSDGTTRPTFKESENGIITLPISNNFTSCKVSTGNKAIQTLTTQGNTKILEISRQKIITDLKDPYFHTRPIKTKEYLSTITAGQAHFNHRANENKLLEPKFDNDLLVVE</sequence>
<organism evidence="1 2">
    <name type="scientific">Odynerus spinipes</name>
    <dbReference type="NCBI Taxonomy" id="1348599"/>
    <lineage>
        <taxon>Eukaryota</taxon>
        <taxon>Metazoa</taxon>
        <taxon>Ecdysozoa</taxon>
        <taxon>Arthropoda</taxon>
        <taxon>Hexapoda</taxon>
        <taxon>Insecta</taxon>
        <taxon>Pterygota</taxon>
        <taxon>Neoptera</taxon>
        <taxon>Endopterygota</taxon>
        <taxon>Hymenoptera</taxon>
        <taxon>Apocrita</taxon>
        <taxon>Aculeata</taxon>
        <taxon>Vespoidea</taxon>
        <taxon>Vespidae</taxon>
        <taxon>Eumeninae</taxon>
        <taxon>Odynerus</taxon>
    </lineage>
</organism>
<name>A0AAD9R897_9HYME</name>
<keyword evidence="2" id="KW-1185">Reference proteome</keyword>
<evidence type="ECO:0000313" key="2">
    <source>
        <dbReference type="Proteomes" id="UP001258017"/>
    </source>
</evidence>
<dbReference type="Proteomes" id="UP001258017">
    <property type="component" value="Unassembled WGS sequence"/>
</dbReference>
<proteinExistence type="predicted"/>
<accession>A0AAD9R897</accession>